<sequence length="283" mass="33958">MLNSRLIHEGFFSGSVIDKECIRFCFMSLVQAELNEIKKIWNSHTIRKTKNANSPSGRPLAMYMMPQVYNTKDYKCEVNIDEVDVCSEECIFRSTPCDPIVYELAHNLMAEHNYTTPPDCTEAVNFINFNNFNSIKKPKPREQVHKWREQVHKWREQVHKWREQVHKWREQVHKWREQVHKWREQVHNWWEQVATRRIDTWPQEGFKEKLHGCWFMRETTCVQLGSFCNHSNLCRENLKLISKNLSFSIENMTQLDRQQLVVPRVTQIQNASILHFAKFLLLL</sequence>
<dbReference type="HOGENOM" id="CLU_984547_0_0_1"/>
<accession>T1JGB4</accession>
<dbReference type="PANTHER" id="PTHR46791">
    <property type="entry name" value="EXPRESSED PROTEIN"/>
    <property type="match status" value="1"/>
</dbReference>
<dbReference type="AlphaFoldDB" id="T1JGB4"/>
<evidence type="ECO:0000256" key="1">
    <source>
        <dbReference type="SAM" id="Coils"/>
    </source>
</evidence>
<feature type="coiled-coil region" evidence="1">
    <location>
        <begin position="144"/>
        <end position="185"/>
    </location>
</feature>
<keyword evidence="1" id="KW-0175">Coiled coil</keyword>
<protein>
    <submittedName>
        <fullName evidence="2">Uncharacterized protein</fullName>
    </submittedName>
</protein>
<name>T1JGB4_STRMM</name>
<dbReference type="EMBL" id="JH432199">
    <property type="status" value="NOT_ANNOTATED_CDS"/>
    <property type="molecule type" value="Genomic_DNA"/>
</dbReference>
<dbReference type="PANTHER" id="PTHR46791:SF13">
    <property type="entry name" value="CLR5 DOMAIN-CONTAINING PROTEIN"/>
    <property type="match status" value="1"/>
</dbReference>
<evidence type="ECO:0000313" key="2">
    <source>
        <dbReference type="EnsemblMetazoa" id="SMAR012885-PA"/>
    </source>
</evidence>
<organism evidence="2 3">
    <name type="scientific">Strigamia maritima</name>
    <name type="common">European centipede</name>
    <name type="synonym">Geophilus maritimus</name>
    <dbReference type="NCBI Taxonomy" id="126957"/>
    <lineage>
        <taxon>Eukaryota</taxon>
        <taxon>Metazoa</taxon>
        <taxon>Ecdysozoa</taxon>
        <taxon>Arthropoda</taxon>
        <taxon>Myriapoda</taxon>
        <taxon>Chilopoda</taxon>
        <taxon>Pleurostigmophora</taxon>
        <taxon>Geophilomorpha</taxon>
        <taxon>Linotaeniidae</taxon>
        <taxon>Strigamia</taxon>
    </lineage>
</organism>
<proteinExistence type="predicted"/>
<dbReference type="Proteomes" id="UP000014500">
    <property type="component" value="Unassembled WGS sequence"/>
</dbReference>
<reference evidence="2" key="2">
    <citation type="submission" date="2015-02" db="UniProtKB">
        <authorList>
            <consortium name="EnsemblMetazoa"/>
        </authorList>
    </citation>
    <scope>IDENTIFICATION</scope>
</reference>
<keyword evidence="3" id="KW-1185">Reference proteome</keyword>
<reference evidence="3" key="1">
    <citation type="submission" date="2011-05" db="EMBL/GenBank/DDBJ databases">
        <authorList>
            <person name="Richards S.R."/>
            <person name="Qu J."/>
            <person name="Jiang H."/>
            <person name="Jhangiani S.N."/>
            <person name="Agravi P."/>
            <person name="Goodspeed R."/>
            <person name="Gross S."/>
            <person name="Mandapat C."/>
            <person name="Jackson L."/>
            <person name="Mathew T."/>
            <person name="Pu L."/>
            <person name="Thornton R."/>
            <person name="Saada N."/>
            <person name="Wilczek-Boney K.B."/>
            <person name="Lee S."/>
            <person name="Kovar C."/>
            <person name="Wu Y."/>
            <person name="Scherer S.E."/>
            <person name="Worley K.C."/>
            <person name="Muzny D.M."/>
            <person name="Gibbs R."/>
        </authorList>
    </citation>
    <scope>NUCLEOTIDE SEQUENCE</scope>
    <source>
        <strain evidence="3">Brora</strain>
    </source>
</reference>
<dbReference type="EnsemblMetazoa" id="SMAR012885-RA">
    <property type="protein sequence ID" value="SMAR012885-PA"/>
    <property type="gene ID" value="SMAR012885"/>
</dbReference>
<evidence type="ECO:0000313" key="3">
    <source>
        <dbReference type="Proteomes" id="UP000014500"/>
    </source>
</evidence>